<evidence type="ECO:0000256" key="1">
    <source>
        <dbReference type="ARBA" id="ARBA00022490"/>
    </source>
</evidence>
<accession>A0A0R1WD69</accession>
<evidence type="ECO:0000256" key="4">
    <source>
        <dbReference type="ARBA" id="ARBA00037164"/>
    </source>
</evidence>
<keyword evidence="6" id="KW-0238">DNA-binding</keyword>
<feature type="domain" description="HTH LytTR-type" evidence="5">
    <location>
        <begin position="147"/>
        <end position="251"/>
    </location>
</feature>
<evidence type="ECO:0000313" key="7">
    <source>
        <dbReference type="Proteomes" id="UP000050973"/>
    </source>
</evidence>
<dbReference type="InterPro" id="IPR007492">
    <property type="entry name" value="LytTR_DNA-bd_dom"/>
</dbReference>
<evidence type="ECO:0000259" key="5">
    <source>
        <dbReference type="PROSITE" id="PS50930"/>
    </source>
</evidence>
<proteinExistence type="predicted"/>
<dbReference type="Proteomes" id="UP000050973">
    <property type="component" value="Unassembled WGS sequence"/>
</dbReference>
<dbReference type="Pfam" id="PF00072">
    <property type="entry name" value="Response_reg"/>
    <property type="match status" value="1"/>
</dbReference>
<comment type="caution">
    <text evidence="6">The sequence shown here is derived from an EMBL/GenBank/DDBJ whole genome shotgun (WGS) entry which is preliminary data.</text>
</comment>
<keyword evidence="3" id="KW-0010">Activator</keyword>
<comment type="function">
    <text evidence="4">Required for high-level post-exponential phase expression of a series of secreted proteins.</text>
</comment>
<dbReference type="Gene3D" id="2.40.50.1020">
    <property type="entry name" value="LytTr DNA-binding domain"/>
    <property type="match status" value="1"/>
</dbReference>
<dbReference type="GO" id="GO:0000156">
    <property type="term" value="F:phosphorelay response regulator activity"/>
    <property type="evidence" value="ECO:0007669"/>
    <property type="project" value="InterPro"/>
</dbReference>
<dbReference type="InterPro" id="IPR001789">
    <property type="entry name" value="Sig_transdc_resp-reg_receiver"/>
</dbReference>
<protein>
    <submittedName>
        <fullName evidence="6">Lyttr dna-binding domain protein</fullName>
    </submittedName>
</protein>
<organism evidence="6 7">
    <name type="scientific">Limosilactobacillus oris DSM 4864</name>
    <dbReference type="NCBI Taxonomy" id="1423779"/>
    <lineage>
        <taxon>Bacteria</taxon>
        <taxon>Bacillati</taxon>
        <taxon>Bacillota</taxon>
        <taxon>Bacilli</taxon>
        <taxon>Lactobacillales</taxon>
        <taxon>Lactobacillaceae</taxon>
        <taxon>Limosilactobacillus</taxon>
    </lineage>
</organism>
<dbReference type="GO" id="GO:0003677">
    <property type="term" value="F:DNA binding"/>
    <property type="evidence" value="ECO:0007669"/>
    <property type="project" value="UniProtKB-KW"/>
</dbReference>
<dbReference type="PROSITE" id="PS50930">
    <property type="entry name" value="HTH_LYTTR"/>
    <property type="match status" value="1"/>
</dbReference>
<dbReference type="InterPro" id="IPR011006">
    <property type="entry name" value="CheY-like_superfamily"/>
</dbReference>
<dbReference type="PANTHER" id="PTHR37299">
    <property type="entry name" value="TRANSCRIPTIONAL REGULATOR-RELATED"/>
    <property type="match status" value="1"/>
</dbReference>
<gene>
    <name evidence="6" type="ORF">FC49_GL001818</name>
</gene>
<evidence type="ECO:0000256" key="3">
    <source>
        <dbReference type="ARBA" id="ARBA00023159"/>
    </source>
</evidence>
<dbReference type="EMBL" id="AZGE01000008">
    <property type="protein sequence ID" value="KRM15711.1"/>
    <property type="molecule type" value="Genomic_DNA"/>
</dbReference>
<dbReference type="SUPFAM" id="SSF52172">
    <property type="entry name" value="CheY-like"/>
    <property type="match status" value="1"/>
</dbReference>
<evidence type="ECO:0000313" key="6">
    <source>
        <dbReference type="EMBL" id="KRM15711.1"/>
    </source>
</evidence>
<evidence type="ECO:0000256" key="2">
    <source>
        <dbReference type="ARBA" id="ARBA00023012"/>
    </source>
</evidence>
<reference evidence="6 7" key="1">
    <citation type="journal article" date="2015" name="Genome Announc.">
        <title>Expanding the biotechnology potential of lactobacilli through comparative genomics of 213 strains and associated genera.</title>
        <authorList>
            <person name="Sun Z."/>
            <person name="Harris H.M."/>
            <person name="McCann A."/>
            <person name="Guo C."/>
            <person name="Argimon S."/>
            <person name="Zhang W."/>
            <person name="Yang X."/>
            <person name="Jeffery I.B."/>
            <person name="Cooney J.C."/>
            <person name="Kagawa T.F."/>
            <person name="Liu W."/>
            <person name="Song Y."/>
            <person name="Salvetti E."/>
            <person name="Wrobel A."/>
            <person name="Rasinkangas P."/>
            <person name="Parkhill J."/>
            <person name="Rea M.C."/>
            <person name="O'Sullivan O."/>
            <person name="Ritari J."/>
            <person name="Douillard F.P."/>
            <person name="Paul Ross R."/>
            <person name="Yang R."/>
            <person name="Briner A.E."/>
            <person name="Felis G.E."/>
            <person name="de Vos W.M."/>
            <person name="Barrangou R."/>
            <person name="Klaenhammer T.R."/>
            <person name="Caufield P.W."/>
            <person name="Cui Y."/>
            <person name="Zhang H."/>
            <person name="O'Toole P.W."/>
        </authorList>
    </citation>
    <scope>NUCLEOTIDE SEQUENCE [LARGE SCALE GENOMIC DNA]</scope>
    <source>
        <strain evidence="6 7">DSM 4864</strain>
    </source>
</reference>
<sequence length="257" mass="29610">MGGGNDELLDVYILEDNPVELSQIDNYVRQVGQQLKIQLNIHLFSTLAQISQSLPEPSLRNVYILDLEIGGDDQAGLKFSQKIRQYDLAASIIFLTVHDELLPTTYRYQVEALDFIVKNPEKVAACLARDLTKVLKKLEMPHRGRTIALRSHYEIMKVYVNDILCFQSNPDNTHASFMYTTNNQRIPINMSLRELEEQADELFRVHRSYLVNVANIRSLNVKKHEVSFAASELTVPVSRLKMRKLMEILNNYSSIQW</sequence>
<dbReference type="AlphaFoldDB" id="A0A0R1WD69"/>
<keyword evidence="2" id="KW-0902">Two-component regulatory system</keyword>
<name>A0A0R1WD69_9LACO</name>
<dbReference type="SMART" id="SM00850">
    <property type="entry name" value="LytTR"/>
    <property type="match status" value="1"/>
</dbReference>
<dbReference type="Pfam" id="PF04397">
    <property type="entry name" value="LytTR"/>
    <property type="match status" value="1"/>
</dbReference>
<dbReference type="PATRIC" id="fig|1423779.3.peg.1884"/>
<keyword evidence="1" id="KW-0963">Cytoplasm</keyword>
<dbReference type="Gene3D" id="3.40.50.2300">
    <property type="match status" value="1"/>
</dbReference>
<dbReference type="PANTHER" id="PTHR37299:SF3">
    <property type="entry name" value="STAGE 0 SPORULATION PROTEIN A HOMOLOG"/>
    <property type="match status" value="1"/>
</dbReference>
<dbReference type="InterPro" id="IPR046947">
    <property type="entry name" value="LytR-like"/>
</dbReference>